<reference evidence="1 2" key="1">
    <citation type="submission" date="2024-10" db="EMBL/GenBank/DDBJ databases">
        <authorList>
            <person name="Kim D."/>
        </authorList>
    </citation>
    <scope>NUCLEOTIDE SEQUENCE [LARGE SCALE GENOMIC DNA]</scope>
    <source>
        <strain evidence="1">Taebaek</strain>
    </source>
</reference>
<proteinExistence type="predicted"/>
<dbReference type="EMBL" id="JBICCN010000289">
    <property type="protein sequence ID" value="KAL3080685.1"/>
    <property type="molecule type" value="Genomic_DNA"/>
</dbReference>
<evidence type="ECO:0000313" key="2">
    <source>
        <dbReference type="Proteomes" id="UP001620645"/>
    </source>
</evidence>
<keyword evidence="2" id="KW-1185">Reference proteome</keyword>
<gene>
    <name evidence="1" type="ORF">niasHS_011814</name>
</gene>
<dbReference type="AlphaFoldDB" id="A0ABD2ITR0"/>
<sequence>MHNGEAGVRYHPQISTVLQRNIVSWLDRAEQPELEANGIYLIPPSLQSSETINYRSRAGGPQSAKKTTYRHHQATVFFESQLDHRQIFGCPSERGMPRALSKQPANFELELEAVGHEYGLPPKAGCTNLFQKNRVLANEQ</sequence>
<dbReference type="Proteomes" id="UP001620645">
    <property type="component" value="Unassembled WGS sequence"/>
</dbReference>
<organism evidence="1 2">
    <name type="scientific">Heterodera schachtii</name>
    <name type="common">Sugarbeet cyst nematode worm</name>
    <name type="synonym">Tylenchus schachtii</name>
    <dbReference type="NCBI Taxonomy" id="97005"/>
    <lineage>
        <taxon>Eukaryota</taxon>
        <taxon>Metazoa</taxon>
        <taxon>Ecdysozoa</taxon>
        <taxon>Nematoda</taxon>
        <taxon>Chromadorea</taxon>
        <taxon>Rhabditida</taxon>
        <taxon>Tylenchina</taxon>
        <taxon>Tylenchomorpha</taxon>
        <taxon>Tylenchoidea</taxon>
        <taxon>Heteroderidae</taxon>
        <taxon>Heteroderinae</taxon>
        <taxon>Heterodera</taxon>
    </lineage>
</organism>
<protein>
    <submittedName>
        <fullName evidence="1">Uncharacterized protein</fullName>
    </submittedName>
</protein>
<evidence type="ECO:0000313" key="1">
    <source>
        <dbReference type="EMBL" id="KAL3080685.1"/>
    </source>
</evidence>
<name>A0ABD2ITR0_HETSC</name>
<accession>A0ABD2ITR0</accession>
<comment type="caution">
    <text evidence="1">The sequence shown here is derived from an EMBL/GenBank/DDBJ whole genome shotgun (WGS) entry which is preliminary data.</text>
</comment>